<keyword evidence="2" id="KW-0677">Repeat</keyword>
<organism evidence="8 9">
    <name type="scientific">Astatotilapia calliptera</name>
    <name type="common">Eastern happy</name>
    <name type="synonym">Chromis callipterus</name>
    <dbReference type="NCBI Taxonomy" id="8154"/>
    <lineage>
        <taxon>Eukaryota</taxon>
        <taxon>Metazoa</taxon>
        <taxon>Chordata</taxon>
        <taxon>Craniata</taxon>
        <taxon>Vertebrata</taxon>
        <taxon>Euteleostomi</taxon>
        <taxon>Actinopterygii</taxon>
        <taxon>Neopterygii</taxon>
        <taxon>Teleostei</taxon>
        <taxon>Neoteleostei</taxon>
        <taxon>Acanthomorphata</taxon>
        <taxon>Ovalentaria</taxon>
        <taxon>Cichlomorphae</taxon>
        <taxon>Cichliformes</taxon>
        <taxon>Cichlidae</taxon>
        <taxon>African cichlids</taxon>
        <taxon>Pseudocrenilabrinae</taxon>
        <taxon>Haplochromini</taxon>
        <taxon>Astatotilapia</taxon>
    </lineage>
</organism>
<dbReference type="Ensembl" id="ENSACLT00000083281.1">
    <property type="protein sequence ID" value="ENSACLP00000084288.1"/>
    <property type="gene ID" value="ENSACLG00000030171.1"/>
</dbReference>
<name>A0AAX7VNR1_ASTCA</name>
<dbReference type="PANTHER" id="PTHR24379">
    <property type="entry name" value="KRAB AND ZINC FINGER DOMAIN-CONTAINING"/>
    <property type="match status" value="1"/>
</dbReference>
<dbReference type="GeneTree" id="ENSGT00950000183052"/>
<dbReference type="InterPro" id="IPR013087">
    <property type="entry name" value="Znf_C2H2_type"/>
</dbReference>
<evidence type="ECO:0000256" key="4">
    <source>
        <dbReference type="ARBA" id="ARBA00022833"/>
    </source>
</evidence>
<keyword evidence="4" id="KW-0862">Zinc</keyword>
<evidence type="ECO:0000313" key="9">
    <source>
        <dbReference type="Proteomes" id="UP000265100"/>
    </source>
</evidence>
<proteinExistence type="predicted"/>
<dbReference type="PROSITE" id="PS50157">
    <property type="entry name" value="ZINC_FINGER_C2H2_2"/>
    <property type="match status" value="4"/>
</dbReference>
<evidence type="ECO:0000256" key="2">
    <source>
        <dbReference type="ARBA" id="ARBA00022737"/>
    </source>
</evidence>
<feature type="transmembrane region" description="Helical" evidence="6">
    <location>
        <begin position="91"/>
        <end position="111"/>
    </location>
</feature>
<feature type="domain" description="C2H2-type" evidence="7">
    <location>
        <begin position="187"/>
        <end position="214"/>
    </location>
</feature>
<dbReference type="GO" id="GO:0008270">
    <property type="term" value="F:zinc ion binding"/>
    <property type="evidence" value="ECO:0007669"/>
    <property type="project" value="UniProtKB-KW"/>
</dbReference>
<dbReference type="SMART" id="SM00355">
    <property type="entry name" value="ZnF_C2H2"/>
    <property type="match status" value="7"/>
</dbReference>
<keyword evidence="3 5" id="KW-0863">Zinc-finger</keyword>
<feature type="domain" description="C2H2-type" evidence="7">
    <location>
        <begin position="271"/>
        <end position="293"/>
    </location>
</feature>
<dbReference type="Pfam" id="PF00096">
    <property type="entry name" value="zf-C2H2"/>
    <property type="match status" value="2"/>
</dbReference>
<dbReference type="Pfam" id="PF13912">
    <property type="entry name" value="zf-C2H2_6"/>
    <property type="match status" value="1"/>
</dbReference>
<keyword evidence="1" id="KW-0479">Metal-binding</keyword>
<dbReference type="PANTHER" id="PTHR24379:SF121">
    <property type="entry name" value="C2H2-TYPE DOMAIN-CONTAINING PROTEIN"/>
    <property type="match status" value="1"/>
</dbReference>
<reference evidence="8" key="4">
    <citation type="submission" date="2025-09" db="UniProtKB">
        <authorList>
            <consortium name="Ensembl"/>
        </authorList>
    </citation>
    <scope>IDENTIFICATION</scope>
</reference>
<evidence type="ECO:0000259" key="7">
    <source>
        <dbReference type="PROSITE" id="PS50157"/>
    </source>
</evidence>
<sequence>MNISSIVGYWTDDCRLENFYISPNLILWTTTLCGNFRLGTFVDKIISFRNFCFKLGSASSSVAPLQWGVPQGSTVFIVSPATGYDFSENTIFNFIYMLTFASFIYLSITLISPQLDSCLFVLANSIHMPSPLPSPASSDITCAAKSDDHWRGSQNSLCIKGTDRRTTDRKSSGQRQRTALLARPTNQPCVLCGKIFRHRGNLLKHVKLHSDSPEHLCGVCKQRFESSDSLSDHLRSHMETVSGGGGTCRVCGKMFQNMETHMRSHTGVKPFSCVLCQKSFPRSGALRQHLKIHEHVLYCRVCGDSFHSQGFLRKHAQMHCRESKSMCGICGQQLDSPDVLLTHLQSHRETGGTCGVCGKTFQNMETHMRSHTGLKPYHCLVCGKHFPRPGALRRLQKQRALKGSSSLTQDCLF</sequence>
<dbReference type="Proteomes" id="UP000265100">
    <property type="component" value="Chromosome 22"/>
</dbReference>
<evidence type="ECO:0000256" key="6">
    <source>
        <dbReference type="SAM" id="Phobius"/>
    </source>
</evidence>
<dbReference type="InterPro" id="IPR036236">
    <property type="entry name" value="Znf_C2H2_sf"/>
</dbReference>
<keyword evidence="6" id="KW-0812">Transmembrane</keyword>
<dbReference type="SUPFAM" id="SSF57667">
    <property type="entry name" value="beta-beta-alpha zinc fingers"/>
    <property type="match status" value="4"/>
</dbReference>
<feature type="domain" description="C2H2-type" evidence="7">
    <location>
        <begin position="297"/>
        <end position="324"/>
    </location>
</feature>
<evidence type="ECO:0000313" key="8">
    <source>
        <dbReference type="Ensembl" id="ENSACLP00000084288.1"/>
    </source>
</evidence>
<dbReference type="Gene3D" id="3.30.160.60">
    <property type="entry name" value="Classic Zinc Finger"/>
    <property type="match status" value="6"/>
</dbReference>
<keyword evidence="6" id="KW-0472">Membrane</keyword>
<dbReference type="PROSITE" id="PS00028">
    <property type="entry name" value="ZINC_FINGER_C2H2_1"/>
    <property type="match status" value="4"/>
</dbReference>
<dbReference type="AlphaFoldDB" id="A0AAX7VNR1"/>
<evidence type="ECO:0000256" key="1">
    <source>
        <dbReference type="ARBA" id="ARBA00022723"/>
    </source>
</evidence>
<accession>A0AAX7VNR1</accession>
<feature type="domain" description="C2H2-type" evidence="7">
    <location>
        <begin position="215"/>
        <end position="237"/>
    </location>
</feature>
<evidence type="ECO:0000256" key="3">
    <source>
        <dbReference type="ARBA" id="ARBA00022771"/>
    </source>
</evidence>
<reference evidence="8 9" key="1">
    <citation type="submission" date="2018-05" db="EMBL/GenBank/DDBJ databases">
        <authorList>
            <person name="Datahose"/>
        </authorList>
    </citation>
    <scope>NUCLEOTIDE SEQUENCE</scope>
</reference>
<evidence type="ECO:0000256" key="5">
    <source>
        <dbReference type="PROSITE-ProRule" id="PRU00042"/>
    </source>
</evidence>
<protein>
    <recommendedName>
        <fullName evidence="7">C2H2-type domain-containing protein</fullName>
    </recommendedName>
</protein>
<dbReference type="FunFam" id="3.30.160.60:FF:000358">
    <property type="entry name" value="zinc finger protein 24"/>
    <property type="match status" value="1"/>
</dbReference>
<reference evidence="8" key="3">
    <citation type="submission" date="2025-08" db="UniProtKB">
        <authorList>
            <consortium name="Ensembl"/>
        </authorList>
    </citation>
    <scope>IDENTIFICATION</scope>
</reference>
<keyword evidence="6" id="KW-1133">Transmembrane helix</keyword>
<keyword evidence="9" id="KW-1185">Reference proteome</keyword>
<reference evidence="9" key="2">
    <citation type="submission" date="2023-03" db="EMBL/GenBank/DDBJ databases">
        <authorList>
            <consortium name="Wellcome Sanger Institute Data Sharing"/>
        </authorList>
    </citation>
    <scope>NUCLEOTIDE SEQUENCE [LARGE SCALE GENOMIC DNA]</scope>
</reference>